<gene>
    <name evidence="12" type="ORF">BJ983_005034</name>
</gene>
<keyword evidence="2" id="KW-1003">Cell membrane</keyword>
<feature type="region of interest" description="Disordered" evidence="8">
    <location>
        <begin position="633"/>
        <end position="665"/>
    </location>
</feature>
<feature type="transmembrane region" description="Helical" evidence="9">
    <location>
        <begin position="185"/>
        <end position="202"/>
    </location>
</feature>
<protein>
    <submittedName>
        <fullName evidence="12">4-amino-4-deoxy-L-arabinose transferase-like glycosyltransferase</fullName>
    </submittedName>
</protein>
<evidence type="ECO:0000313" key="13">
    <source>
        <dbReference type="Proteomes" id="UP000535890"/>
    </source>
</evidence>
<feature type="region of interest" description="Disordered" evidence="8">
    <location>
        <begin position="289"/>
        <end position="328"/>
    </location>
</feature>
<dbReference type="GO" id="GO:0005886">
    <property type="term" value="C:plasma membrane"/>
    <property type="evidence" value="ECO:0007669"/>
    <property type="project" value="UniProtKB-SubCell"/>
</dbReference>
<feature type="transmembrane region" description="Helical" evidence="9">
    <location>
        <begin position="161"/>
        <end position="178"/>
    </location>
</feature>
<dbReference type="InterPro" id="IPR050297">
    <property type="entry name" value="LipidA_mod_glycosyltrf_83"/>
</dbReference>
<feature type="transmembrane region" description="Helical" evidence="9">
    <location>
        <begin position="208"/>
        <end position="227"/>
    </location>
</feature>
<comment type="caution">
    <text evidence="12">The sequence shown here is derived from an EMBL/GenBank/DDBJ whole genome shotgun (WGS) entry which is preliminary data.</text>
</comment>
<dbReference type="GO" id="GO:0016763">
    <property type="term" value="F:pentosyltransferase activity"/>
    <property type="evidence" value="ECO:0007669"/>
    <property type="project" value="TreeGrafter"/>
</dbReference>
<evidence type="ECO:0000256" key="8">
    <source>
        <dbReference type="SAM" id="MobiDB-lite"/>
    </source>
</evidence>
<evidence type="ECO:0000256" key="1">
    <source>
        <dbReference type="ARBA" id="ARBA00004651"/>
    </source>
</evidence>
<evidence type="ECO:0000256" key="6">
    <source>
        <dbReference type="ARBA" id="ARBA00022989"/>
    </source>
</evidence>
<name>A0A7Y9J7W3_9PSEU</name>
<feature type="region of interest" description="Disordered" evidence="8">
    <location>
        <begin position="1"/>
        <end position="21"/>
    </location>
</feature>
<dbReference type="InterPro" id="IPR056785">
    <property type="entry name" value="YkcA/B-like_C"/>
</dbReference>
<accession>A0A7Y9J7W3</accession>
<feature type="transmembrane region" description="Helical" evidence="9">
    <location>
        <begin position="378"/>
        <end position="400"/>
    </location>
</feature>
<proteinExistence type="predicted"/>
<dbReference type="InterPro" id="IPR038731">
    <property type="entry name" value="RgtA/B/C-like"/>
</dbReference>
<feature type="domain" description="Putative mannosyltransferase YkcA/B-like C-terminal" evidence="11">
    <location>
        <begin position="564"/>
        <end position="627"/>
    </location>
</feature>
<keyword evidence="3" id="KW-0328">Glycosyltransferase</keyword>
<evidence type="ECO:0000259" key="10">
    <source>
        <dbReference type="Pfam" id="PF13231"/>
    </source>
</evidence>
<keyword evidence="13" id="KW-1185">Reference proteome</keyword>
<feature type="transmembrane region" description="Helical" evidence="9">
    <location>
        <begin position="431"/>
        <end position="453"/>
    </location>
</feature>
<keyword evidence="5 9" id="KW-0812">Transmembrane</keyword>
<evidence type="ECO:0000256" key="3">
    <source>
        <dbReference type="ARBA" id="ARBA00022676"/>
    </source>
</evidence>
<dbReference type="RefSeq" id="WP_179796311.1">
    <property type="nucleotide sequence ID" value="NZ_BAABHP010000019.1"/>
</dbReference>
<evidence type="ECO:0000256" key="5">
    <source>
        <dbReference type="ARBA" id="ARBA00022692"/>
    </source>
</evidence>
<dbReference type="Pfam" id="PF13231">
    <property type="entry name" value="PMT_2"/>
    <property type="match status" value="1"/>
</dbReference>
<feature type="compositionally biased region" description="Low complexity" evidence="8">
    <location>
        <begin position="1"/>
        <end position="13"/>
    </location>
</feature>
<keyword evidence="4 12" id="KW-0808">Transferase</keyword>
<dbReference type="GO" id="GO:0010041">
    <property type="term" value="P:response to iron(III) ion"/>
    <property type="evidence" value="ECO:0007669"/>
    <property type="project" value="TreeGrafter"/>
</dbReference>
<dbReference type="PANTHER" id="PTHR33908:SF3">
    <property type="entry name" value="UNDECAPRENYL PHOSPHATE-ALPHA-4-AMINO-4-DEOXY-L-ARABINOSE ARABINOSYL TRANSFERASE"/>
    <property type="match status" value="1"/>
</dbReference>
<feature type="domain" description="Glycosyltransferase RgtA/B/C/D-like" evidence="10">
    <location>
        <begin position="86"/>
        <end position="245"/>
    </location>
</feature>
<feature type="transmembrane region" description="Helical" evidence="9">
    <location>
        <begin position="101"/>
        <end position="125"/>
    </location>
</feature>
<feature type="transmembrane region" description="Helical" evidence="9">
    <location>
        <begin position="406"/>
        <end position="424"/>
    </location>
</feature>
<evidence type="ECO:0000256" key="7">
    <source>
        <dbReference type="ARBA" id="ARBA00023136"/>
    </source>
</evidence>
<evidence type="ECO:0000256" key="9">
    <source>
        <dbReference type="SAM" id="Phobius"/>
    </source>
</evidence>
<comment type="subcellular location">
    <subcellularLocation>
        <location evidence="1">Cell membrane</location>
        <topology evidence="1">Multi-pass membrane protein</topology>
    </subcellularLocation>
</comment>
<keyword evidence="6 9" id="KW-1133">Transmembrane helix</keyword>
<dbReference type="AlphaFoldDB" id="A0A7Y9J7W3"/>
<reference evidence="12 13" key="1">
    <citation type="submission" date="2020-07" db="EMBL/GenBank/DDBJ databases">
        <title>Sequencing the genomes of 1000 actinobacteria strains.</title>
        <authorList>
            <person name="Klenk H.-P."/>
        </authorList>
    </citation>
    <scope>NUCLEOTIDE SEQUENCE [LARGE SCALE GENOMIC DNA]</scope>
    <source>
        <strain evidence="12 13">DSM 45772</strain>
    </source>
</reference>
<evidence type="ECO:0000256" key="4">
    <source>
        <dbReference type="ARBA" id="ARBA00022679"/>
    </source>
</evidence>
<feature type="transmembrane region" description="Helical" evidence="9">
    <location>
        <begin position="348"/>
        <end position="366"/>
    </location>
</feature>
<feature type="transmembrane region" description="Helical" evidence="9">
    <location>
        <begin position="137"/>
        <end position="155"/>
    </location>
</feature>
<feature type="transmembrane region" description="Helical" evidence="9">
    <location>
        <begin position="459"/>
        <end position="478"/>
    </location>
</feature>
<feature type="transmembrane region" description="Helical" evidence="9">
    <location>
        <begin position="485"/>
        <end position="508"/>
    </location>
</feature>
<evidence type="ECO:0000259" key="11">
    <source>
        <dbReference type="Pfam" id="PF24878"/>
    </source>
</evidence>
<sequence length="697" mass="70323">MSTVADAPASAAPAEPPVVGKAPHDPRWVRPTFWVLLAATAVTYLWNLGASGYANSFYAAAVQAGTQSWKAWLFGALDAPGLITVDKPPASLWVMALSGRIFGFSSWSLLVPQALMGVASVALVYLTCRRWSGPRTALAAAALLAFMPVAALMFRFDNPDAMLVLCMVAAAYVTVRAVDAAGTKAGTWWLVAAGALVGLGFLTKQLQVMLVVPGLALVHLVVAPTTLRRRIGDLLAAGVAIVVSAGWYIALVDLWPASDRPYIGGSTDNSLLELALGYNGLGRILGSERGGPGGGGMPRGGMPGGGMSSGGMPGGGMPPGGGFGPGGGGFGGSPSPWRMLTAEFSGNASWLLPAGIVLLVAGLWVTRRAPRTDRTRGLLLLGGAWMVVHTVVFSAMSGIIHPYYTVALAPGVAITAAAGASILWRSRSSVVARAVLAVVVVGTAAWSAVILTQADSLSWLRWVVVVAGVLGAIGLLLPRLTARRLGAMAVAVLALIGTVGASTAFAAVTAATPHQGSIVSAGANSGMGFPGGGMRRAGDRSGAMRGGPEGEQTSPQLVALLQGAGTRWAAATTGAMSQASIQLAAGVPVMALGGFSGSDPAPTLAQFQEYVATGQVRYYIEGGPFGGGPGGFPTAGAAAPGGSAPDAAAPDAAAGAADRGGRAGRGVSGEIATWVTTHFTKTDVGGRTVYDLSRPLA</sequence>
<dbReference type="EMBL" id="JACCBN010000001">
    <property type="protein sequence ID" value="NYD38932.1"/>
    <property type="molecule type" value="Genomic_DNA"/>
</dbReference>
<feature type="transmembrane region" description="Helical" evidence="9">
    <location>
        <begin position="234"/>
        <end position="252"/>
    </location>
</feature>
<feature type="compositionally biased region" description="Low complexity" evidence="8">
    <location>
        <begin position="634"/>
        <end position="657"/>
    </location>
</feature>
<evidence type="ECO:0000313" key="12">
    <source>
        <dbReference type="EMBL" id="NYD38932.1"/>
    </source>
</evidence>
<keyword evidence="7 9" id="KW-0472">Membrane</keyword>
<dbReference type="Pfam" id="PF24878">
    <property type="entry name" value="YkcB_C"/>
    <property type="match status" value="1"/>
</dbReference>
<dbReference type="GO" id="GO:0009103">
    <property type="term" value="P:lipopolysaccharide biosynthetic process"/>
    <property type="evidence" value="ECO:0007669"/>
    <property type="project" value="UniProtKB-ARBA"/>
</dbReference>
<organism evidence="12 13">
    <name type="scientific">Actinomycetospora corticicola</name>
    <dbReference type="NCBI Taxonomy" id="663602"/>
    <lineage>
        <taxon>Bacteria</taxon>
        <taxon>Bacillati</taxon>
        <taxon>Actinomycetota</taxon>
        <taxon>Actinomycetes</taxon>
        <taxon>Pseudonocardiales</taxon>
        <taxon>Pseudonocardiaceae</taxon>
        <taxon>Actinomycetospora</taxon>
    </lineage>
</organism>
<evidence type="ECO:0000256" key="2">
    <source>
        <dbReference type="ARBA" id="ARBA00022475"/>
    </source>
</evidence>
<feature type="transmembrane region" description="Helical" evidence="9">
    <location>
        <begin position="28"/>
        <end position="46"/>
    </location>
</feature>
<dbReference type="Proteomes" id="UP000535890">
    <property type="component" value="Unassembled WGS sequence"/>
</dbReference>
<dbReference type="PANTHER" id="PTHR33908">
    <property type="entry name" value="MANNOSYLTRANSFERASE YKCB-RELATED"/>
    <property type="match status" value="1"/>
</dbReference>